<feature type="transmembrane region" description="Helical" evidence="8">
    <location>
        <begin position="6"/>
        <end position="22"/>
    </location>
</feature>
<evidence type="ECO:0000313" key="10">
    <source>
        <dbReference type="Proteomes" id="UP001219630"/>
    </source>
</evidence>
<dbReference type="Pfam" id="PF03547">
    <property type="entry name" value="Mem_trans"/>
    <property type="match status" value="2"/>
</dbReference>
<evidence type="ECO:0000256" key="6">
    <source>
        <dbReference type="ARBA" id="ARBA00022989"/>
    </source>
</evidence>
<evidence type="ECO:0000256" key="5">
    <source>
        <dbReference type="ARBA" id="ARBA00022692"/>
    </source>
</evidence>
<feature type="transmembrane region" description="Helical" evidence="8">
    <location>
        <begin position="66"/>
        <end position="85"/>
    </location>
</feature>
<feature type="transmembrane region" description="Helical" evidence="8">
    <location>
        <begin position="34"/>
        <end position="54"/>
    </location>
</feature>
<comment type="subcellular location">
    <subcellularLocation>
        <location evidence="1">Cell membrane</location>
        <topology evidence="1">Multi-pass membrane protein</topology>
    </subcellularLocation>
</comment>
<dbReference type="InterPro" id="IPR004776">
    <property type="entry name" value="Mem_transp_PIN-like"/>
</dbReference>
<keyword evidence="10" id="KW-1185">Reference proteome</keyword>
<evidence type="ECO:0000256" key="8">
    <source>
        <dbReference type="SAM" id="Phobius"/>
    </source>
</evidence>
<feature type="transmembrane region" description="Helical" evidence="8">
    <location>
        <begin position="164"/>
        <end position="181"/>
    </location>
</feature>
<feature type="transmembrane region" description="Helical" evidence="8">
    <location>
        <begin position="226"/>
        <end position="249"/>
    </location>
</feature>
<evidence type="ECO:0000256" key="2">
    <source>
        <dbReference type="ARBA" id="ARBA00010145"/>
    </source>
</evidence>
<evidence type="ECO:0000256" key="7">
    <source>
        <dbReference type="ARBA" id="ARBA00023136"/>
    </source>
</evidence>
<dbReference type="PANTHER" id="PTHR36838">
    <property type="entry name" value="AUXIN EFFLUX CARRIER FAMILY PROTEIN"/>
    <property type="match status" value="1"/>
</dbReference>
<feature type="transmembrane region" description="Helical" evidence="8">
    <location>
        <begin position="125"/>
        <end position="143"/>
    </location>
</feature>
<keyword evidence="4" id="KW-1003">Cell membrane</keyword>
<reference evidence="9 10" key="1">
    <citation type="submission" date="2022-12" db="EMBL/GenBank/DDBJ databases">
        <title>Complete genome sequencing of Dickeya lacustris type strain LMG30899.</title>
        <authorList>
            <person name="Dobhal S."/>
            <person name="Arizala D."/>
            <person name="Arif M."/>
        </authorList>
    </citation>
    <scope>NUCLEOTIDE SEQUENCE [LARGE SCALE GENOMIC DNA]</scope>
    <source>
        <strain evidence="9 10">LMG30899</strain>
    </source>
</reference>
<sequence>MAILQQMIIFSLLIMVGVIARKKRIITQENTPQLTALVLNITMPAIILASMTGNAPHIAERDLTEVFVIVAATLILLILSGKVLARLLNYGREYEGIIIVMTTFTNISMMGVPMIYSLFGTDAMIYMTAFLLPYNILFFSYGYRWMSGKRIQPSGGYWQRLRQLLNPGIVACLLALLLYLAHIQLPYLLAQPLHLLGAVTGPLSMMLIGSFLLDMDWREAIGDKKIWLYTVIKMVVIPVIIMLIMKQFIENRLLLGVLLAAISTPAGAGVPLLAQALNKNAYPLALKGAALTTIAALLTMPIVAAITQLN</sequence>
<keyword evidence="7 8" id="KW-0472">Membrane</keyword>
<dbReference type="Proteomes" id="UP001219630">
    <property type="component" value="Chromosome"/>
</dbReference>
<name>A0ABY8GBK3_9GAMM</name>
<dbReference type="PANTHER" id="PTHR36838:SF1">
    <property type="entry name" value="SLR1864 PROTEIN"/>
    <property type="match status" value="1"/>
</dbReference>
<dbReference type="InterPro" id="IPR038770">
    <property type="entry name" value="Na+/solute_symporter_sf"/>
</dbReference>
<protein>
    <submittedName>
        <fullName evidence="9">AEC family transporter</fullName>
    </submittedName>
</protein>
<evidence type="ECO:0000256" key="1">
    <source>
        <dbReference type="ARBA" id="ARBA00004651"/>
    </source>
</evidence>
<feature type="transmembrane region" description="Helical" evidence="8">
    <location>
        <begin position="97"/>
        <end position="119"/>
    </location>
</feature>
<evidence type="ECO:0000313" key="9">
    <source>
        <dbReference type="EMBL" id="WFN57239.1"/>
    </source>
</evidence>
<keyword evidence="6 8" id="KW-1133">Transmembrane helix</keyword>
<keyword evidence="3" id="KW-0813">Transport</keyword>
<accession>A0ABY8GBK3</accession>
<dbReference type="EMBL" id="CP114280">
    <property type="protein sequence ID" value="WFN57239.1"/>
    <property type="molecule type" value="Genomic_DNA"/>
</dbReference>
<evidence type="ECO:0000256" key="4">
    <source>
        <dbReference type="ARBA" id="ARBA00022475"/>
    </source>
</evidence>
<feature type="transmembrane region" description="Helical" evidence="8">
    <location>
        <begin position="289"/>
        <end position="309"/>
    </location>
</feature>
<feature type="transmembrane region" description="Helical" evidence="8">
    <location>
        <begin position="193"/>
        <end position="214"/>
    </location>
</feature>
<proteinExistence type="inferred from homology"/>
<evidence type="ECO:0000256" key="3">
    <source>
        <dbReference type="ARBA" id="ARBA00022448"/>
    </source>
</evidence>
<feature type="transmembrane region" description="Helical" evidence="8">
    <location>
        <begin position="255"/>
        <end position="277"/>
    </location>
</feature>
<dbReference type="Gene3D" id="1.20.1530.20">
    <property type="match status" value="1"/>
</dbReference>
<comment type="similarity">
    <text evidence="2">Belongs to the auxin efflux carrier (TC 2.A.69) family.</text>
</comment>
<organism evidence="9 10">
    <name type="scientific">Dickeya lacustris</name>
    <dbReference type="NCBI Taxonomy" id="2259638"/>
    <lineage>
        <taxon>Bacteria</taxon>
        <taxon>Pseudomonadati</taxon>
        <taxon>Pseudomonadota</taxon>
        <taxon>Gammaproteobacteria</taxon>
        <taxon>Enterobacterales</taxon>
        <taxon>Pectobacteriaceae</taxon>
        <taxon>Dickeya</taxon>
    </lineage>
</organism>
<dbReference type="RefSeq" id="WP_125258239.1">
    <property type="nucleotide sequence ID" value="NZ_CP114280.1"/>
</dbReference>
<gene>
    <name evidence="9" type="ORF">O1Q98_08610</name>
</gene>
<keyword evidence="5 8" id="KW-0812">Transmembrane</keyword>